<evidence type="ECO:0000256" key="4">
    <source>
        <dbReference type="ARBA" id="ARBA00022692"/>
    </source>
</evidence>
<reference evidence="8 9" key="1">
    <citation type="submission" date="2020-08" db="EMBL/GenBank/DDBJ databases">
        <title>The Agave Microbiome: Exploring the role of microbial communities in plant adaptations to desert environments.</title>
        <authorList>
            <person name="Partida-Martinez L.P."/>
        </authorList>
    </citation>
    <scope>NUCLEOTIDE SEQUENCE [LARGE SCALE GENOMIC DNA]</scope>
    <source>
        <strain evidence="8 9">AS2.3</strain>
    </source>
</reference>
<evidence type="ECO:0000313" key="9">
    <source>
        <dbReference type="Proteomes" id="UP000517753"/>
    </source>
</evidence>
<feature type="transmembrane region" description="Helical" evidence="7">
    <location>
        <begin position="12"/>
        <end position="29"/>
    </location>
</feature>
<dbReference type="GO" id="GO:0005886">
    <property type="term" value="C:plasma membrane"/>
    <property type="evidence" value="ECO:0007669"/>
    <property type="project" value="UniProtKB-SubCell"/>
</dbReference>
<keyword evidence="3" id="KW-1003">Cell membrane</keyword>
<accession>A0A7Y9K344</accession>
<dbReference type="AlphaFoldDB" id="A0A7Y9K344"/>
<feature type="transmembrane region" description="Helical" evidence="7">
    <location>
        <begin position="67"/>
        <end position="87"/>
    </location>
</feature>
<comment type="similarity">
    <text evidence="2">Belongs to the UPF0410 family.</text>
</comment>
<dbReference type="Proteomes" id="UP000517753">
    <property type="component" value="Unassembled WGS sequence"/>
</dbReference>
<sequence>MAGETEGPMGIILWLIIGGVIGWLASIIMRTDAQQGIFLNIVVGIVGAFIGGLILSGGSINNQPLNITSFLVSLLGAVILLAIVNLVRRGSVR</sequence>
<feature type="transmembrane region" description="Helical" evidence="7">
    <location>
        <begin position="36"/>
        <end position="55"/>
    </location>
</feature>
<name>A0A7Y9K344_9SPHN</name>
<evidence type="ECO:0000256" key="1">
    <source>
        <dbReference type="ARBA" id="ARBA00004651"/>
    </source>
</evidence>
<organism evidence="8 9">
    <name type="scientific">Sphingomonas melonis</name>
    <dbReference type="NCBI Taxonomy" id="152682"/>
    <lineage>
        <taxon>Bacteria</taxon>
        <taxon>Pseudomonadati</taxon>
        <taxon>Pseudomonadota</taxon>
        <taxon>Alphaproteobacteria</taxon>
        <taxon>Sphingomonadales</taxon>
        <taxon>Sphingomonadaceae</taxon>
        <taxon>Sphingomonas</taxon>
    </lineage>
</organism>
<evidence type="ECO:0000256" key="7">
    <source>
        <dbReference type="SAM" id="Phobius"/>
    </source>
</evidence>
<evidence type="ECO:0000256" key="2">
    <source>
        <dbReference type="ARBA" id="ARBA00011006"/>
    </source>
</evidence>
<comment type="caution">
    <text evidence="8">The sequence shown here is derived from an EMBL/GenBank/DDBJ whole genome shotgun (WGS) entry which is preliminary data.</text>
</comment>
<dbReference type="Pfam" id="PF04226">
    <property type="entry name" value="Transgly_assoc"/>
    <property type="match status" value="1"/>
</dbReference>
<keyword evidence="4 7" id="KW-0812">Transmembrane</keyword>
<keyword evidence="5 7" id="KW-1133">Transmembrane helix</keyword>
<evidence type="ECO:0000313" key="8">
    <source>
        <dbReference type="EMBL" id="NYD91701.1"/>
    </source>
</evidence>
<evidence type="ECO:0000256" key="3">
    <source>
        <dbReference type="ARBA" id="ARBA00022475"/>
    </source>
</evidence>
<evidence type="ECO:0000256" key="6">
    <source>
        <dbReference type="ARBA" id="ARBA00023136"/>
    </source>
</evidence>
<keyword evidence="6 7" id="KW-0472">Membrane</keyword>
<dbReference type="EMBL" id="JACCBY010000006">
    <property type="protein sequence ID" value="NYD91701.1"/>
    <property type="molecule type" value="Genomic_DNA"/>
</dbReference>
<gene>
    <name evidence="8" type="ORF">HD841_003517</name>
</gene>
<protein>
    <submittedName>
        <fullName evidence="8">Putative membrane protein YeaQ/YmgE (Transglycosylase-associated protein family)</fullName>
    </submittedName>
</protein>
<keyword evidence="9" id="KW-1185">Reference proteome</keyword>
<comment type="subcellular location">
    <subcellularLocation>
        <location evidence="1">Cell membrane</location>
        <topology evidence="1">Multi-pass membrane protein</topology>
    </subcellularLocation>
</comment>
<evidence type="ECO:0000256" key="5">
    <source>
        <dbReference type="ARBA" id="ARBA00022989"/>
    </source>
</evidence>
<dbReference type="PANTHER" id="PTHR33884">
    <property type="entry name" value="UPF0410 PROTEIN YMGE"/>
    <property type="match status" value="1"/>
</dbReference>
<proteinExistence type="inferred from homology"/>
<dbReference type="PANTHER" id="PTHR33884:SF3">
    <property type="entry name" value="UPF0410 PROTEIN YMGE"/>
    <property type="match status" value="1"/>
</dbReference>
<dbReference type="InterPro" id="IPR007341">
    <property type="entry name" value="Transgly_assoc"/>
</dbReference>